<name>A0A0K3C7V4_RHOTO</name>
<dbReference type="EMBL" id="CWKI01000003">
    <property type="protein sequence ID" value="CTR05774.1"/>
    <property type="molecule type" value="Genomic_DNA"/>
</dbReference>
<keyword evidence="3" id="KW-1185">Reference proteome</keyword>
<sequence>MRCASRAMPPRPPTLKLVRSLVQDSRTFASPPNFTRKDPLGVVHLNLARSRKTRRLSPRTLKLALEQVLRSLLVLVKDGCAGLTRLSTPADLRFSSSGLDVDSSEHQLSDKLSRPRTHSDGLPDATQVLNKGLRVRYGSAGRCQTDLGRKWSLRQLGFPHKKTLHRSSLPNFTRPLVKTEGLSMRCRSSSLSLVSDTKRKLVLVVSRASSSSSRETDKMLRATHICRLSRSLSPPPRRAFPLTSPFNSLVSRLPTRLVSASGVVKAVEVSLNSSRSTRRSRTSQLLRPFRALGKRIAARLDKRSRLSRLRRPQKKK</sequence>
<evidence type="ECO:0000313" key="2">
    <source>
        <dbReference type="EMBL" id="CTR05774.1"/>
    </source>
</evidence>
<accession>A0A0K3C7V4</accession>
<evidence type="ECO:0000256" key="1">
    <source>
        <dbReference type="SAM" id="MobiDB-lite"/>
    </source>
</evidence>
<reference evidence="2 3" key="1">
    <citation type="submission" date="2015-07" db="EMBL/GenBank/DDBJ databases">
        <authorList>
            <person name="Cajimat M.N.B."/>
            <person name="Milazzo M.L."/>
            <person name="Fulhorst C.F."/>
        </authorList>
    </citation>
    <scope>NUCLEOTIDE SEQUENCE [LARGE SCALE GENOMIC DNA]</scope>
    <source>
        <strain evidence="2">Single colony</strain>
    </source>
</reference>
<evidence type="ECO:0000313" key="3">
    <source>
        <dbReference type="Proteomes" id="UP000199069"/>
    </source>
</evidence>
<gene>
    <name evidence="2" type="primary">FGENESH: predicted gene_3.86</name>
    <name evidence="2" type="ORF">BN2166_0016350</name>
</gene>
<feature type="non-terminal residue" evidence="2">
    <location>
        <position position="316"/>
    </location>
</feature>
<feature type="compositionally biased region" description="Basic and acidic residues" evidence="1">
    <location>
        <begin position="103"/>
        <end position="121"/>
    </location>
</feature>
<protein>
    <submittedName>
        <fullName evidence="2">FGENESH: predicted gene_3.86 protein</fullName>
    </submittedName>
</protein>
<dbReference type="Proteomes" id="UP000199069">
    <property type="component" value="Unassembled WGS sequence"/>
</dbReference>
<organism evidence="2 3">
    <name type="scientific">Rhodotorula toruloides</name>
    <name type="common">Yeast</name>
    <name type="synonym">Rhodosporidium toruloides</name>
    <dbReference type="NCBI Taxonomy" id="5286"/>
    <lineage>
        <taxon>Eukaryota</taxon>
        <taxon>Fungi</taxon>
        <taxon>Dikarya</taxon>
        <taxon>Basidiomycota</taxon>
        <taxon>Pucciniomycotina</taxon>
        <taxon>Microbotryomycetes</taxon>
        <taxon>Sporidiobolales</taxon>
        <taxon>Sporidiobolaceae</taxon>
        <taxon>Rhodotorula</taxon>
    </lineage>
</organism>
<dbReference type="AlphaFoldDB" id="A0A0K3C7V4"/>
<proteinExistence type="predicted"/>
<feature type="region of interest" description="Disordered" evidence="1">
    <location>
        <begin position="97"/>
        <end position="124"/>
    </location>
</feature>